<accession>A0A1G1KQV7</accession>
<feature type="transmembrane region" description="Helical" evidence="1">
    <location>
        <begin position="128"/>
        <end position="145"/>
    </location>
</feature>
<feature type="transmembrane region" description="Helical" evidence="1">
    <location>
        <begin position="12"/>
        <end position="29"/>
    </location>
</feature>
<dbReference type="AlphaFoldDB" id="A0A1G1KQV7"/>
<dbReference type="EMBL" id="MHFR01000068">
    <property type="protein sequence ID" value="OGW95222.1"/>
    <property type="molecule type" value="Genomic_DNA"/>
</dbReference>
<sequence length="493" mass="56035">MRIKKYKMSQFITTIIIGFLLNIIFIRYASKNTGAINSSNLTEIQFLCILAAIAAIFGVWNWRLNVKFVLFLLLFEGALRKWVFLSYSSSIYMAKDIFIILAYLGYFFSSLKNKKKIKIKMNLTTWRISNYLLAVFLLYGIVELFNPRTPVLLGLFGFKAYFLYIPLTWLTFQMFETSEDLINFLYQILLLAIPMGVLGGIQFFESPLHPLNRYAAEGVIATFGAGGKARVSGTFAFVTGNGVFFFFVFCLVIGFIIYRRNKSLKMIPSLIVLIFSVGNILMTGYRAYVLQSIVATVFFLLSLIAGSIKFIRAHFLKMVIVIAVIGISLSRFFPNALEMFQMRLDSLGMEDLSDRVKESTRFPSEEMELAGGIGFGLGSTQHGKDAILDKMGISTDIIPTGIGYEEEPERIMLELGSVGFSIYYLFRVFILIGMFNLLKLLLRCETYPIAFGLFMFMLLNGLTPLVFNHIFNVLFWFSAGVILALYQFNQQKT</sequence>
<feature type="transmembrane region" description="Helical" evidence="1">
    <location>
        <begin position="473"/>
        <end position="489"/>
    </location>
</feature>
<feature type="transmembrane region" description="Helical" evidence="1">
    <location>
        <begin position="315"/>
        <end position="333"/>
    </location>
</feature>
<name>A0A1G1KQV7_9BACT</name>
<evidence type="ECO:0000256" key="1">
    <source>
        <dbReference type="SAM" id="Phobius"/>
    </source>
</evidence>
<comment type="caution">
    <text evidence="2">The sequence shown here is derived from an EMBL/GenBank/DDBJ whole genome shotgun (WGS) entry which is preliminary data.</text>
</comment>
<feature type="transmembrane region" description="Helical" evidence="1">
    <location>
        <begin position="422"/>
        <end position="442"/>
    </location>
</feature>
<feature type="transmembrane region" description="Helical" evidence="1">
    <location>
        <begin position="288"/>
        <end position="308"/>
    </location>
</feature>
<gene>
    <name evidence="2" type="ORF">A3G33_04645</name>
</gene>
<protein>
    <submittedName>
        <fullName evidence="2">Uncharacterized protein</fullName>
    </submittedName>
</protein>
<feature type="transmembrane region" description="Helical" evidence="1">
    <location>
        <begin position="449"/>
        <end position="467"/>
    </location>
</feature>
<feature type="transmembrane region" description="Helical" evidence="1">
    <location>
        <begin position="184"/>
        <end position="204"/>
    </location>
</feature>
<reference evidence="2 3" key="1">
    <citation type="journal article" date="2016" name="Nat. Commun.">
        <title>Thousands of microbial genomes shed light on interconnected biogeochemical processes in an aquifer system.</title>
        <authorList>
            <person name="Anantharaman K."/>
            <person name="Brown C.T."/>
            <person name="Hug L.A."/>
            <person name="Sharon I."/>
            <person name="Castelle C.J."/>
            <person name="Probst A.J."/>
            <person name="Thomas B.C."/>
            <person name="Singh A."/>
            <person name="Wilkins M.J."/>
            <person name="Karaoz U."/>
            <person name="Brodie E.L."/>
            <person name="Williams K.H."/>
            <person name="Hubbard S.S."/>
            <person name="Banfield J.F."/>
        </authorList>
    </citation>
    <scope>NUCLEOTIDE SEQUENCE [LARGE SCALE GENOMIC DNA]</scope>
</reference>
<evidence type="ECO:0000313" key="2">
    <source>
        <dbReference type="EMBL" id="OGW95222.1"/>
    </source>
</evidence>
<feature type="transmembrane region" description="Helical" evidence="1">
    <location>
        <begin position="44"/>
        <end position="61"/>
    </location>
</feature>
<keyword evidence="1" id="KW-0812">Transmembrane</keyword>
<evidence type="ECO:0000313" key="3">
    <source>
        <dbReference type="Proteomes" id="UP000178187"/>
    </source>
</evidence>
<keyword evidence="1" id="KW-1133">Transmembrane helix</keyword>
<proteinExistence type="predicted"/>
<dbReference type="Proteomes" id="UP000178187">
    <property type="component" value="Unassembled WGS sequence"/>
</dbReference>
<organism evidence="2 3">
    <name type="scientific">Candidatus Danuiimicrobium aquiferis</name>
    <dbReference type="NCBI Taxonomy" id="1801832"/>
    <lineage>
        <taxon>Bacteria</taxon>
        <taxon>Pseudomonadati</taxon>
        <taxon>Candidatus Omnitrophota</taxon>
        <taxon>Candidatus Danuiimicrobium</taxon>
    </lineage>
</organism>
<feature type="transmembrane region" description="Helical" evidence="1">
    <location>
        <begin position="235"/>
        <end position="257"/>
    </location>
</feature>
<feature type="transmembrane region" description="Helical" evidence="1">
    <location>
        <begin position="91"/>
        <end position="108"/>
    </location>
</feature>
<feature type="transmembrane region" description="Helical" evidence="1">
    <location>
        <begin position="151"/>
        <end position="172"/>
    </location>
</feature>
<keyword evidence="1" id="KW-0472">Membrane</keyword>
<feature type="transmembrane region" description="Helical" evidence="1">
    <location>
        <begin position="264"/>
        <end position="282"/>
    </location>
</feature>